<dbReference type="Proteomes" id="UP001278188">
    <property type="component" value="Unassembled WGS sequence"/>
</dbReference>
<dbReference type="Gene3D" id="1.10.260.40">
    <property type="entry name" value="lambda repressor-like DNA-binding domains"/>
    <property type="match status" value="1"/>
</dbReference>
<dbReference type="EMBL" id="JASVDY010000005">
    <property type="protein sequence ID" value="MDV2470010.1"/>
    <property type="molecule type" value="Genomic_DNA"/>
</dbReference>
<proteinExistence type="predicted"/>
<keyword evidence="1" id="KW-0238">DNA-binding</keyword>
<comment type="caution">
    <text evidence="1">The sequence shown here is derived from an EMBL/GenBank/DDBJ whole genome shotgun (WGS) entry which is preliminary data.</text>
</comment>
<accession>A0ABU3WI04</accession>
<protein>
    <submittedName>
        <fullName evidence="1">DNA-binding protein</fullName>
    </submittedName>
</protein>
<sequence length="75" mass="8529">MMRTSQEVRSELQKRGLSIADWARQNGFTPKLVHQVLNSNKIPVRGKSHQIAVKLGLKDGIIEPDFTFARIKETL</sequence>
<evidence type="ECO:0000313" key="2">
    <source>
        <dbReference type="Proteomes" id="UP001278188"/>
    </source>
</evidence>
<dbReference type="NCBIfam" id="TIGR04111">
    <property type="entry name" value="BcepMu_gp16"/>
    <property type="match status" value="1"/>
</dbReference>
<organism evidence="1 2">
    <name type="scientific">Acinetobacter chinensis</name>
    <dbReference type="NCBI Taxonomy" id="2004650"/>
    <lineage>
        <taxon>Bacteria</taxon>
        <taxon>Pseudomonadati</taxon>
        <taxon>Pseudomonadota</taxon>
        <taxon>Gammaproteobacteria</taxon>
        <taxon>Moraxellales</taxon>
        <taxon>Moraxellaceae</taxon>
        <taxon>Acinetobacter</taxon>
    </lineage>
</organism>
<dbReference type="InterPro" id="IPR026365">
    <property type="entry name" value="BcepMu_gp16"/>
</dbReference>
<reference evidence="1 2" key="1">
    <citation type="submission" date="2023-06" db="EMBL/GenBank/DDBJ databases">
        <title>Genomic Analysis of Acinetobacter Strains Recovered from South Australian Aquatic Samples provides Insights into the Circulation of Antibiotic Resistance determinants in the Environment.</title>
        <authorList>
            <person name="Tobin L."/>
            <person name="Jarocki V.M."/>
            <person name="Kenyon J."/>
            <person name="Drigo B."/>
            <person name="Donner E."/>
            <person name="Djordjevic S.P."/>
            <person name="Hamidian M."/>
        </authorList>
    </citation>
    <scope>NUCLEOTIDE SEQUENCE [LARGE SCALE GENOMIC DNA]</scope>
    <source>
        <strain evidence="1 2">SAAc652</strain>
    </source>
</reference>
<dbReference type="InterPro" id="IPR010982">
    <property type="entry name" value="Lambda_DNA-bd_dom_sf"/>
</dbReference>
<gene>
    <name evidence="1" type="ORF">QR674_13575</name>
</gene>
<dbReference type="GO" id="GO:0003677">
    <property type="term" value="F:DNA binding"/>
    <property type="evidence" value="ECO:0007669"/>
    <property type="project" value="UniProtKB-KW"/>
</dbReference>
<dbReference type="RefSeq" id="WP_317084867.1">
    <property type="nucleotide sequence ID" value="NZ_JASVDY010000005.1"/>
</dbReference>
<name>A0ABU3WI04_9GAMM</name>
<keyword evidence="2" id="KW-1185">Reference proteome</keyword>
<evidence type="ECO:0000313" key="1">
    <source>
        <dbReference type="EMBL" id="MDV2470010.1"/>
    </source>
</evidence>